<name>A0A9X1B757_9GAMM</name>
<organism evidence="1 2">
    <name type="scientific">Thiocapsa imhoffii</name>
    <dbReference type="NCBI Taxonomy" id="382777"/>
    <lineage>
        <taxon>Bacteria</taxon>
        <taxon>Pseudomonadati</taxon>
        <taxon>Pseudomonadota</taxon>
        <taxon>Gammaproteobacteria</taxon>
        <taxon>Chromatiales</taxon>
        <taxon>Chromatiaceae</taxon>
        <taxon>Thiocapsa</taxon>
    </lineage>
</organism>
<gene>
    <name evidence="1" type="ORF">CKO25_01360</name>
</gene>
<proteinExistence type="predicted"/>
<dbReference type="Proteomes" id="UP001138802">
    <property type="component" value="Unassembled WGS sequence"/>
</dbReference>
<accession>A0A9X1B757</accession>
<keyword evidence="2" id="KW-1185">Reference proteome</keyword>
<dbReference type="EMBL" id="NRSD01000001">
    <property type="protein sequence ID" value="MBK1643322.1"/>
    <property type="molecule type" value="Genomic_DNA"/>
</dbReference>
<sequence>MRVLGVDFTSRPSTRKPITCITCQLEGATLTPVALEEWCHFDAFEAALARPGPWICGFDFPFGQSRTFLTNAGWPDTWSNYVRHAQRLGRDGFRAELDRYRRQRAIGDKEHRRATDIAAGAISPQKLYGVPVGLMFFEGAPRLLKAGVTIPGLLAGDPLRIAVETYPGVLARRLIGRCPYKQDSRGGHHPAQASARERLLAHILDDTLSEHYGLRVLPPTDLDTAADSSGDRLDALICAIQAAWAWRASNTQGWPGVIDALEGVIADPCCFEPQKPDAIAAPLVS</sequence>
<dbReference type="AlphaFoldDB" id="A0A9X1B757"/>
<reference evidence="1 2" key="1">
    <citation type="journal article" date="2020" name="Microorganisms">
        <title>Osmotic Adaptation and Compatible Solute Biosynthesis of Phototrophic Bacteria as Revealed from Genome Analyses.</title>
        <authorList>
            <person name="Imhoff J.F."/>
            <person name="Rahn T."/>
            <person name="Kunzel S."/>
            <person name="Keller A."/>
            <person name="Neulinger S.C."/>
        </authorList>
    </citation>
    <scope>NUCLEOTIDE SEQUENCE [LARGE SCALE GENOMIC DNA]</scope>
    <source>
        <strain evidence="1 2">DSM 21303</strain>
    </source>
</reference>
<protein>
    <submittedName>
        <fullName evidence="1">DUF429 domain-containing protein</fullName>
    </submittedName>
</protein>
<evidence type="ECO:0000313" key="2">
    <source>
        <dbReference type="Proteomes" id="UP001138802"/>
    </source>
</evidence>
<comment type="caution">
    <text evidence="1">The sequence shown here is derived from an EMBL/GenBank/DDBJ whole genome shotgun (WGS) entry which is preliminary data.</text>
</comment>
<evidence type="ECO:0000313" key="1">
    <source>
        <dbReference type="EMBL" id="MBK1643322.1"/>
    </source>
</evidence>
<dbReference type="Pfam" id="PF04250">
    <property type="entry name" value="DUF429"/>
    <property type="match status" value="1"/>
</dbReference>
<dbReference type="InterPro" id="IPR007362">
    <property type="entry name" value="DUF429"/>
</dbReference>